<dbReference type="InterPro" id="IPR013507">
    <property type="entry name" value="DNA_mismatch_S5_2-like"/>
</dbReference>
<evidence type="ECO:0000259" key="4">
    <source>
        <dbReference type="PROSITE" id="PS50020"/>
    </source>
</evidence>
<comment type="similarity">
    <text evidence="1">Belongs to the DNA mismatch repair MutL/HexB family.</text>
</comment>
<proteinExistence type="inferred from homology"/>
<dbReference type="SMART" id="SM00853">
    <property type="entry name" value="MutL_C"/>
    <property type="match status" value="1"/>
</dbReference>
<dbReference type="InterPro" id="IPR014790">
    <property type="entry name" value="MutL_C"/>
</dbReference>
<dbReference type="Proteomes" id="UP000410492">
    <property type="component" value="Unassembled WGS sequence"/>
</dbReference>
<evidence type="ECO:0000313" key="6">
    <source>
        <dbReference type="Proteomes" id="UP000410492"/>
    </source>
</evidence>
<feature type="region of interest" description="Disordered" evidence="3">
    <location>
        <begin position="699"/>
        <end position="752"/>
    </location>
</feature>
<reference evidence="5 6" key="1">
    <citation type="submission" date="2019-01" db="EMBL/GenBank/DDBJ databases">
        <authorList>
            <person name="Sayadi A."/>
        </authorList>
    </citation>
    <scope>NUCLEOTIDE SEQUENCE [LARGE SCALE GENOMIC DNA]</scope>
</reference>
<feature type="domain" description="WW" evidence="4">
    <location>
        <begin position="1560"/>
        <end position="1593"/>
    </location>
</feature>
<dbReference type="InterPro" id="IPR020568">
    <property type="entry name" value="Ribosomal_Su5_D2-typ_SF"/>
</dbReference>
<dbReference type="GO" id="GO:0006298">
    <property type="term" value="P:mismatch repair"/>
    <property type="evidence" value="ECO:0007669"/>
    <property type="project" value="InterPro"/>
</dbReference>
<dbReference type="Gene3D" id="3.30.1370.100">
    <property type="entry name" value="MutL, C-terminal domain, regulatory subdomain"/>
    <property type="match status" value="1"/>
</dbReference>
<dbReference type="InterPro" id="IPR042121">
    <property type="entry name" value="MutL_C_regsub"/>
</dbReference>
<protein>
    <recommendedName>
        <fullName evidence="4">WW domain-containing protein</fullName>
    </recommendedName>
</protein>
<dbReference type="SUPFAM" id="SSF54211">
    <property type="entry name" value="Ribosomal protein S5 domain 2-like"/>
    <property type="match status" value="1"/>
</dbReference>
<dbReference type="PANTHER" id="PTHR10073">
    <property type="entry name" value="DNA MISMATCH REPAIR PROTEIN MLH, PMS, MUTL"/>
    <property type="match status" value="1"/>
</dbReference>
<dbReference type="Gene3D" id="3.30.1540.20">
    <property type="entry name" value="MutL, C-terminal domain, dimerisation subdomain"/>
    <property type="match status" value="1"/>
</dbReference>
<dbReference type="GO" id="GO:0030983">
    <property type="term" value="F:mismatched DNA binding"/>
    <property type="evidence" value="ECO:0007669"/>
    <property type="project" value="InterPro"/>
</dbReference>
<dbReference type="Pfam" id="PF08676">
    <property type="entry name" value="MutL_C"/>
    <property type="match status" value="1"/>
</dbReference>
<dbReference type="GO" id="GO:0016887">
    <property type="term" value="F:ATP hydrolysis activity"/>
    <property type="evidence" value="ECO:0007669"/>
    <property type="project" value="InterPro"/>
</dbReference>
<evidence type="ECO:0000313" key="5">
    <source>
        <dbReference type="EMBL" id="VEN39727.1"/>
    </source>
</evidence>
<dbReference type="SMART" id="SM01340">
    <property type="entry name" value="DNA_mis_repair"/>
    <property type="match status" value="1"/>
</dbReference>
<dbReference type="InterPro" id="IPR042120">
    <property type="entry name" value="MutL_C_dimsub"/>
</dbReference>
<dbReference type="Pfam" id="PF13589">
    <property type="entry name" value="HATPase_c_3"/>
    <property type="match status" value="1"/>
</dbReference>
<dbReference type="InterPro" id="IPR037198">
    <property type="entry name" value="MutL_C_sf"/>
</dbReference>
<dbReference type="Gene3D" id="3.30.565.10">
    <property type="entry name" value="Histidine kinase-like ATPase, C-terminal domain"/>
    <property type="match status" value="1"/>
</dbReference>
<evidence type="ECO:0000256" key="2">
    <source>
        <dbReference type="ARBA" id="ARBA00022763"/>
    </source>
</evidence>
<keyword evidence="2" id="KW-0227">DNA damage</keyword>
<dbReference type="PANTHER" id="PTHR10073:SF47">
    <property type="entry name" value="DNA MISMATCH REPAIR PROTEIN MLH3"/>
    <property type="match status" value="1"/>
</dbReference>
<keyword evidence="6" id="KW-1185">Reference proteome</keyword>
<accession>A0A653BXQ2</accession>
<organism evidence="5 6">
    <name type="scientific">Callosobruchus maculatus</name>
    <name type="common">Southern cowpea weevil</name>
    <name type="synonym">Pulse bruchid</name>
    <dbReference type="NCBI Taxonomy" id="64391"/>
    <lineage>
        <taxon>Eukaryota</taxon>
        <taxon>Metazoa</taxon>
        <taxon>Ecdysozoa</taxon>
        <taxon>Arthropoda</taxon>
        <taxon>Hexapoda</taxon>
        <taxon>Insecta</taxon>
        <taxon>Pterygota</taxon>
        <taxon>Neoptera</taxon>
        <taxon>Endopterygota</taxon>
        <taxon>Coleoptera</taxon>
        <taxon>Polyphaga</taxon>
        <taxon>Cucujiformia</taxon>
        <taxon>Chrysomeloidea</taxon>
        <taxon>Chrysomelidae</taxon>
        <taxon>Bruchinae</taxon>
        <taxon>Bruchini</taxon>
        <taxon>Callosobruchus</taxon>
    </lineage>
</organism>
<sequence>MELKKLHQDLINKLRSTFTINTFTQCIMELVYNSLDANSTAVAVRVNFVSYRIQIVDNGDGISKENMSEIGNRYMTNKCEGLKEFQKPMKYYGYRGEALASIMECSKSVNVTSRHKDTAETYSKTLQKNDNEQVSLIRTRPSCGTTITVEGVFYNLTVRRNRIVPELELEDLKTFIQHIIMMHPNVSFTVRDDVSSELLLNSQKHRDIIAAFKYFHPDIDCDFSLLKVSRNKLTVEALLFKDLYDNKNAQYIFVNKRPVYAAKLQKYIVSTISKNRKHVRQRIENIGKAYPVYIVNIKCPHALVSYNTDQTKTTVEFADWSLVFRYIEKLVYSFFGNEEKLRQQKKPQAIPPDDFIIECGPSQIHGAVKAYGYKRCNKEIDGEDVSEKVPKLKKDNEAEPTNINNLLRSKTADSITDKLPALQIEPSNQRNEDLGNGNVEESLTNKMCDKNFDDVYYISDTTPQEKSKVPFKEPLPIRITCKSKQQPYTDMNISPEQNISQNKPTSALSTITEFTNDETKGKNLIMDMFLKSTQVFNEDESISDGRSEGTIFEVESDMLLENNITSKMNGYTKTMSISVKQKLKRKKKSGSKISKCVQTTFRSKSVKSVKVKNGKDDTMKAFKSVRGNGSPGDYTIVFSNVMEQPKFRFIRRTSETENDFMKDNNIDFENFCFCKCHSSNDNLFDFHKDERQHNATVCDNQNIGDENNIDCKENKQNEKEGDPKQSREMQHKHVQDNLNCRGKKQNDQNKDAKYNNWKIQHNEQRYSKNHNISPLNKNPQWNVQNNDQFNRQQFDGDSIENHFDEDNHQLVMDDNEVFPADNSDSEQVNGKTKHMYACHTLGSRIYDKKVAHQLEKYQVSQTKDCCHTNRDIQKYATNKQTQKRKNNSNFRCETTCFNSVGFNGYAAHQTYTNEHTKPDHTNFIPKRIVKHSYYNEENCQNMYPATKTCHQRNVYPNKYIDVCQSDAIPKLVGYVKPKNHNLNFCHQAFPTQSPYFKRPSIREPNVFRFVEPSGVKLKKKSDVAIAESPYFSKRHREHHANADIYNLQEIENHGKHSTENRVIKEKQNVFHCPSEQPLTKNFDTQFFPQGLHDREHHVKADVYNPQDLENRGRHNTEKGVIKEKQRIFHCLSEQTLSKNFDTQFFKQGLHDREHHANADVYNPQKLENRGKHNTENRVIKEKQNVFLSKNFDTHLFTPGLYDRGHDANEEIYNPQELKNRERHNTGNRVIKEKQNFFHYPSEQTLTKNFDTQLFTQALHDREHHANKEIYNPQELENRGKHNTENRVIKEKQNVFLCPSEQTLSTNFDTQLFTQGLQDREHHANEEIYNPQELESRGNHNTENRVIKEKQNVFHCPSEQTLSTNFDTQLFTQVLHNREHHANEEIYNPQELENRGKHNTENRVIKEKQNVFHCPSEQTLTKNFDTQFFTQGLHSGEKSGDLFGSGNIPHNIFENNSTIYSFEQFRPGYLSTQIEKVAKVSDNNVQKHVEDQPLKAPNYSTKKAIRDSAMLFPTASSELCITLCNNQKQNLLVEELEQDKVFDVKKFEEWISQPTKKNEDNVVPEGWIKKADNCGNSYYINKQTGYATYVTPNQEAKNCFKVTERYEFVPKGFSPMLVETEPVDRSLSQNKKDKLLEYIMETYQTDLMYIKWKKYMDDIDPNEFFDNLYKEKVRQYEESIPNIAVLEATDKFRKDQISFNKALLLNVKVVGQIDRKFICVLEPKQNLLILFDQHAVHERIRLEKLLIDYKNSKCKCDEVVVFLPKNHLKLLVKHDKYVSSLGLTAEYHTNSISVTEIPSYIYHKFKDNETGSFAKVVQLLIKELVELLRSTRGTTSSSLPKFLQDIISLEACRGAIKFGDTLSKEQCTDLLNMLSSCNLPFQCAHGRPTLVPLMHLKMTDENLYIKQKIHFSDIKSCEL</sequence>
<feature type="compositionally biased region" description="Basic and acidic residues" evidence="3">
    <location>
        <begin position="709"/>
        <end position="735"/>
    </location>
</feature>
<name>A0A653BXQ2_CALMS</name>
<dbReference type="OrthoDB" id="429932at2759"/>
<dbReference type="GO" id="GO:0032300">
    <property type="term" value="C:mismatch repair complex"/>
    <property type="evidence" value="ECO:0007669"/>
    <property type="project" value="InterPro"/>
</dbReference>
<gene>
    <name evidence="5" type="ORF">CALMAC_LOCUS4149</name>
</gene>
<dbReference type="PROSITE" id="PS50020">
    <property type="entry name" value="WW_DOMAIN_2"/>
    <property type="match status" value="1"/>
</dbReference>
<dbReference type="InterPro" id="IPR036890">
    <property type="entry name" value="HATPase_C_sf"/>
</dbReference>
<dbReference type="SUPFAM" id="SSF55874">
    <property type="entry name" value="ATPase domain of HSP90 chaperone/DNA topoisomerase II/histidine kinase"/>
    <property type="match status" value="1"/>
</dbReference>
<dbReference type="Gene3D" id="3.30.230.10">
    <property type="match status" value="1"/>
</dbReference>
<dbReference type="Pfam" id="PF01119">
    <property type="entry name" value="DNA_mis_repair"/>
    <property type="match status" value="1"/>
</dbReference>
<evidence type="ECO:0000256" key="1">
    <source>
        <dbReference type="ARBA" id="ARBA00006082"/>
    </source>
</evidence>
<dbReference type="SUPFAM" id="SSF118116">
    <property type="entry name" value="DNA mismatch repair protein MutL"/>
    <property type="match status" value="1"/>
</dbReference>
<dbReference type="GO" id="GO:0140664">
    <property type="term" value="F:ATP-dependent DNA damage sensor activity"/>
    <property type="evidence" value="ECO:0007669"/>
    <property type="project" value="InterPro"/>
</dbReference>
<dbReference type="InterPro" id="IPR014721">
    <property type="entry name" value="Ribsml_uS5_D2-typ_fold_subgr"/>
</dbReference>
<dbReference type="InterPro" id="IPR038973">
    <property type="entry name" value="MutL/Mlh/Pms-like"/>
</dbReference>
<dbReference type="GO" id="GO:0005524">
    <property type="term" value="F:ATP binding"/>
    <property type="evidence" value="ECO:0007669"/>
    <property type="project" value="InterPro"/>
</dbReference>
<dbReference type="InterPro" id="IPR001202">
    <property type="entry name" value="WW_dom"/>
</dbReference>
<evidence type="ECO:0000256" key="3">
    <source>
        <dbReference type="SAM" id="MobiDB-lite"/>
    </source>
</evidence>
<dbReference type="EMBL" id="CAACVG010005881">
    <property type="protein sequence ID" value="VEN39727.1"/>
    <property type="molecule type" value="Genomic_DNA"/>
</dbReference>